<feature type="domain" description="Porin" evidence="11">
    <location>
        <begin position="5"/>
        <end position="388"/>
    </location>
</feature>
<evidence type="ECO:0000256" key="3">
    <source>
        <dbReference type="ARBA" id="ARBA00022448"/>
    </source>
</evidence>
<keyword evidence="6" id="KW-0732">Signal</keyword>
<gene>
    <name evidence="12" type="ORF">UFOVP112_379</name>
</gene>
<dbReference type="InterPro" id="IPR023614">
    <property type="entry name" value="Porin_dom_sf"/>
</dbReference>
<keyword evidence="10" id="KW-0998">Cell outer membrane</keyword>
<keyword evidence="9" id="KW-0472">Membrane</keyword>
<comment type="subunit">
    <text evidence="2">Homotrimer.</text>
</comment>
<keyword evidence="7" id="KW-0406">Ion transport</keyword>
<dbReference type="PANTHER" id="PTHR34501:SF9">
    <property type="entry name" value="MAJOR OUTER MEMBRANE PROTEIN P.IA"/>
    <property type="match status" value="1"/>
</dbReference>
<evidence type="ECO:0000259" key="11">
    <source>
        <dbReference type="Pfam" id="PF13609"/>
    </source>
</evidence>
<evidence type="ECO:0000256" key="10">
    <source>
        <dbReference type="ARBA" id="ARBA00023237"/>
    </source>
</evidence>
<dbReference type="SUPFAM" id="SSF56935">
    <property type="entry name" value="Porins"/>
    <property type="match status" value="1"/>
</dbReference>
<dbReference type="GO" id="GO:0006811">
    <property type="term" value="P:monoatomic ion transport"/>
    <property type="evidence" value="ECO:0007669"/>
    <property type="project" value="UniProtKB-KW"/>
</dbReference>
<dbReference type="Gene3D" id="2.40.160.10">
    <property type="entry name" value="Porin"/>
    <property type="match status" value="1"/>
</dbReference>
<evidence type="ECO:0000256" key="9">
    <source>
        <dbReference type="ARBA" id="ARBA00023136"/>
    </source>
</evidence>
<organism evidence="12">
    <name type="scientific">uncultured Caudovirales phage</name>
    <dbReference type="NCBI Taxonomy" id="2100421"/>
    <lineage>
        <taxon>Viruses</taxon>
        <taxon>Duplodnaviria</taxon>
        <taxon>Heunggongvirae</taxon>
        <taxon>Uroviricota</taxon>
        <taxon>Caudoviricetes</taxon>
        <taxon>Peduoviridae</taxon>
        <taxon>Maltschvirus</taxon>
        <taxon>Maltschvirus maltsch</taxon>
    </lineage>
</organism>
<evidence type="ECO:0000256" key="7">
    <source>
        <dbReference type="ARBA" id="ARBA00023065"/>
    </source>
</evidence>
<dbReference type="GO" id="GO:0015288">
    <property type="term" value="F:porin activity"/>
    <property type="evidence" value="ECO:0007669"/>
    <property type="project" value="UniProtKB-KW"/>
</dbReference>
<reference evidence="12" key="1">
    <citation type="submission" date="2020-04" db="EMBL/GenBank/DDBJ databases">
        <authorList>
            <person name="Chiriac C."/>
            <person name="Salcher M."/>
            <person name="Ghai R."/>
            <person name="Kavagutti S V."/>
        </authorList>
    </citation>
    <scope>NUCLEOTIDE SEQUENCE</scope>
</reference>
<evidence type="ECO:0000256" key="2">
    <source>
        <dbReference type="ARBA" id="ARBA00011233"/>
    </source>
</evidence>
<dbReference type="InterPro" id="IPR033900">
    <property type="entry name" value="Gram_neg_porin_domain"/>
</dbReference>
<evidence type="ECO:0000313" key="12">
    <source>
        <dbReference type="EMBL" id="CAB4129281.1"/>
    </source>
</evidence>
<evidence type="ECO:0000256" key="4">
    <source>
        <dbReference type="ARBA" id="ARBA00022452"/>
    </source>
</evidence>
<dbReference type="InterPro" id="IPR050298">
    <property type="entry name" value="Gram-neg_bact_OMP"/>
</dbReference>
<evidence type="ECO:0000256" key="5">
    <source>
        <dbReference type="ARBA" id="ARBA00022692"/>
    </source>
</evidence>
<keyword evidence="8" id="KW-0626">Porin</keyword>
<evidence type="ECO:0000256" key="1">
    <source>
        <dbReference type="ARBA" id="ARBA00004141"/>
    </source>
</evidence>
<proteinExistence type="predicted"/>
<protein>
    <submittedName>
        <fullName evidence="12">OmpC Outer membrane protein (Porin)</fullName>
    </submittedName>
</protein>
<dbReference type="PANTHER" id="PTHR34501">
    <property type="entry name" value="PROTEIN YDDL-RELATED"/>
    <property type="match status" value="1"/>
</dbReference>
<evidence type="ECO:0000256" key="6">
    <source>
        <dbReference type="ARBA" id="ARBA00022729"/>
    </source>
</evidence>
<accession>A0A6J5L4P1</accession>
<keyword evidence="3" id="KW-0813">Transport</keyword>
<dbReference type="EMBL" id="LR796233">
    <property type="protein sequence ID" value="CAB4129281.1"/>
    <property type="molecule type" value="Genomic_DNA"/>
</dbReference>
<keyword evidence="5" id="KW-0812">Transmembrane</keyword>
<evidence type="ECO:0000256" key="8">
    <source>
        <dbReference type="ARBA" id="ARBA00023114"/>
    </source>
</evidence>
<dbReference type="CDD" id="cd00342">
    <property type="entry name" value="gram_neg_porins"/>
    <property type="match status" value="1"/>
</dbReference>
<dbReference type="GO" id="GO:0046930">
    <property type="term" value="C:pore complex"/>
    <property type="evidence" value="ECO:0007669"/>
    <property type="project" value="UniProtKB-KW"/>
</dbReference>
<keyword evidence="4" id="KW-1134">Transmembrane beta strand</keyword>
<name>A0A6J5L4P1_9CAUD</name>
<comment type="subcellular location">
    <subcellularLocation>
        <location evidence="1">Membrane</location>
        <topology evidence="1">Multi-pass membrane protein</topology>
    </subcellularLocation>
</comment>
<dbReference type="Pfam" id="PF13609">
    <property type="entry name" value="Porin_4"/>
    <property type="match status" value="1"/>
</dbReference>
<sequence>MALGLATVVGLTQAQSSVQIYGTIDESVVSQTGSGLNATNMNSATTIPTNMGFRGKEDIGGGSKIGFDLNTGINLNSGNVGSPTAGVGGTSAQNNYQTQTGTSTLFYRAANVSFENADFGTVKLGRQSTPMFMATFTADALSIASGGIGIVYGLTGAGPYGGNGALTGNFATPINPDTNMSNPQGGIANYSNGISYFSNRYYGLRASAMLGINNNGSTAPGGSSINQQALQNIQVDYADGPYTGVVSYLNMLDNVGHKQFSSTLVGAGYTWNKFTFKGTYFGTQFGQCSQTTNGGNCQYLPTTVTAAGTVTPTLYAPSGTAYGHDFNSYALGVSYKLSESVRLAAQYTTVADTQVTSNKIGMSSLYGDYALSKRTSLYALASLVDNQGKANAGPIFASPTRTPQNSQQITAVAAGIKHTF</sequence>